<dbReference type="InterPro" id="IPR007527">
    <property type="entry name" value="Znf_SWIM"/>
</dbReference>
<dbReference type="EMBL" id="RRYP01002214">
    <property type="protein sequence ID" value="TNV85021.1"/>
    <property type="molecule type" value="Genomic_DNA"/>
</dbReference>
<dbReference type="AlphaFoldDB" id="A0A8J8P090"/>
<evidence type="ECO:0000259" key="4">
    <source>
        <dbReference type="PROSITE" id="PS50966"/>
    </source>
</evidence>
<feature type="region of interest" description="Disordered" evidence="3">
    <location>
        <begin position="802"/>
        <end position="824"/>
    </location>
</feature>
<reference evidence="5" key="1">
    <citation type="submission" date="2019-06" db="EMBL/GenBank/DDBJ databases">
        <authorList>
            <person name="Zheng W."/>
        </authorList>
    </citation>
    <scope>NUCLEOTIDE SEQUENCE</scope>
    <source>
        <strain evidence="5">QDHG01</strain>
    </source>
</reference>
<dbReference type="PANTHER" id="PTHR47718">
    <property type="entry name" value="OS01G0519700 PROTEIN"/>
    <property type="match status" value="1"/>
</dbReference>
<feature type="domain" description="SWIM-type" evidence="4">
    <location>
        <begin position="697"/>
        <end position="734"/>
    </location>
</feature>
<dbReference type="PANTHER" id="PTHR47718:SF6">
    <property type="entry name" value="PROTEIN FAR1-RELATED SEQUENCE"/>
    <property type="match status" value="1"/>
</dbReference>
<feature type="compositionally biased region" description="Basic and acidic residues" evidence="3">
    <location>
        <begin position="7"/>
        <end position="27"/>
    </location>
</feature>
<evidence type="ECO:0000313" key="6">
    <source>
        <dbReference type="Proteomes" id="UP000785679"/>
    </source>
</evidence>
<keyword evidence="2" id="KW-0175">Coiled coil</keyword>
<evidence type="ECO:0000256" key="3">
    <source>
        <dbReference type="SAM" id="MobiDB-lite"/>
    </source>
</evidence>
<comment type="caution">
    <text evidence="5">The sequence shown here is derived from an EMBL/GenBank/DDBJ whole genome shotgun (WGS) entry which is preliminary data.</text>
</comment>
<evidence type="ECO:0000313" key="5">
    <source>
        <dbReference type="EMBL" id="TNV85021.1"/>
    </source>
</evidence>
<dbReference type="Proteomes" id="UP000785679">
    <property type="component" value="Unassembled WGS sequence"/>
</dbReference>
<dbReference type="GO" id="GO:0008270">
    <property type="term" value="F:zinc ion binding"/>
    <property type="evidence" value="ECO:0007669"/>
    <property type="project" value="UniProtKB-KW"/>
</dbReference>
<keyword evidence="1" id="KW-0479">Metal-binding</keyword>
<proteinExistence type="predicted"/>
<feature type="region of interest" description="Disordered" evidence="3">
    <location>
        <begin position="1"/>
        <end position="27"/>
    </location>
</feature>
<protein>
    <recommendedName>
        <fullName evidence="4">SWIM-type domain-containing protein</fullName>
    </recommendedName>
</protein>
<keyword evidence="6" id="KW-1185">Reference proteome</keyword>
<dbReference type="InterPro" id="IPR018289">
    <property type="entry name" value="MULE_transposase_dom"/>
</dbReference>
<keyword evidence="1" id="KW-0863">Zinc-finger</keyword>
<dbReference type="Pfam" id="PF10551">
    <property type="entry name" value="MULE"/>
    <property type="match status" value="1"/>
</dbReference>
<dbReference type="OrthoDB" id="4327540at2759"/>
<feature type="coiled-coil region" evidence="2">
    <location>
        <begin position="327"/>
        <end position="354"/>
    </location>
</feature>
<gene>
    <name evidence="5" type="ORF">FGO68_gene16237</name>
</gene>
<evidence type="ECO:0000256" key="1">
    <source>
        <dbReference type="PROSITE-ProRule" id="PRU00325"/>
    </source>
</evidence>
<sequence>MITYTQTEKRDSDIESDGEQEKVRGAEIEEREFTNENIRRAMMSQAMIMQGSDDEDEYEARIEYRVNDSVYPPALEQIMQMGTETEKALQKQRGLINGNTDSELLPYIKAHKDFKSRHEDGEGFMNDDDEIEDSNAINVQKGQIIPFDYDANLPVNQQPGFDLCPGQFVDLSNFPGRFGTEDDALATYNAMGLQYRIQFKKFQRLKNENGFVTKFSLCCHRRCLNKWKVNQGIMIKRNDLLDCPVQVRFRWSHEKQAYFRCRRMFMHHTHHLEIKDRHFIYNAGVLNDIRLYVACGLQPNIVQQLVNKKYSVNTRYCDVYHMVKQTRKQQNKELSEAKSDVQQLIDTLVALKKRDPDFKFAYQLDEEEDCANPMPKIDRMFIQTPMMSKYYQQYSDVVFMDATYKTNKHDLALTIISSVSGEGRNIILGIAFLQRETADHYTWLLQTLLEFNGGREPGTIITDYDSSMCAGIEKVFNKTNHLLCQWHMMQNLKKHFVFLNKTKKLYQKQLYNHIIECIFTPDPRKFQELQDIIFQQCDQLDEQRMSYLRSLFQIKEKWAHAFQPHSFNAGLRTISRAESVNHMIKSRQKCKQTIIDLFKLILEVEKRVVERSFTDHKHERREAIHNPLLRELHKCYTHWSYEQMLFQYRESHVLTVKFVPQKDQAVPTAPIFTLDAITGDSAIFYVKDTIRNKGPKHQVVLRLTDEGEVTCNCEYFRGYNIYCEHIFAVFNRLQIKSAGKFKKLNRWTRNCQGDIHKEEEKEFRKVYDLGKADDPGTQAPSQGGYNPRYGYQIRGRSAFLAPSKWPRKQQDQEEAKGGDDDVVEIKPSQYKSTWDHYDFNRPKKQKLDENTLTMNCGGVGLSGPYSAAPAQHYVQSPAQSADWTTRLQPSNPLLSLTQPLSLLNPSALLLNQASGFLSTQLPTHAGLLSRPMVNNPEQQDQASKDCLSILTQSALKCVLQSQKQDQEQFLQTLSAAKTVEPPQSLFQKVVSQLQAPASSIQ</sequence>
<dbReference type="PROSITE" id="PS50966">
    <property type="entry name" value="ZF_SWIM"/>
    <property type="match status" value="1"/>
</dbReference>
<feature type="compositionally biased region" description="Basic and acidic residues" evidence="3">
    <location>
        <begin position="808"/>
        <end position="819"/>
    </location>
</feature>
<accession>A0A8J8P090</accession>
<organism evidence="5 6">
    <name type="scientific">Halteria grandinella</name>
    <dbReference type="NCBI Taxonomy" id="5974"/>
    <lineage>
        <taxon>Eukaryota</taxon>
        <taxon>Sar</taxon>
        <taxon>Alveolata</taxon>
        <taxon>Ciliophora</taxon>
        <taxon>Intramacronucleata</taxon>
        <taxon>Spirotrichea</taxon>
        <taxon>Stichotrichia</taxon>
        <taxon>Sporadotrichida</taxon>
        <taxon>Halteriidae</taxon>
        <taxon>Halteria</taxon>
    </lineage>
</organism>
<name>A0A8J8P090_HALGN</name>
<keyword evidence="1" id="KW-0862">Zinc</keyword>
<dbReference type="Pfam" id="PF04434">
    <property type="entry name" value="SWIM"/>
    <property type="match status" value="1"/>
</dbReference>
<evidence type="ECO:0000256" key="2">
    <source>
        <dbReference type="SAM" id="Coils"/>
    </source>
</evidence>